<dbReference type="PROSITE" id="PS50932">
    <property type="entry name" value="HTH_LACI_2"/>
    <property type="match status" value="1"/>
</dbReference>
<organism evidence="5 6">
    <name type="scientific">Tessaracoccus aquimaris</name>
    <dbReference type="NCBI Taxonomy" id="1332264"/>
    <lineage>
        <taxon>Bacteria</taxon>
        <taxon>Bacillati</taxon>
        <taxon>Actinomycetota</taxon>
        <taxon>Actinomycetes</taxon>
        <taxon>Propionibacteriales</taxon>
        <taxon>Propionibacteriaceae</taxon>
        <taxon>Tessaracoccus</taxon>
    </lineage>
</organism>
<dbReference type="InterPro" id="IPR028082">
    <property type="entry name" value="Peripla_BP_I"/>
</dbReference>
<dbReference type="Gene3D" id="1.10.260.40">
    <property type="entry name" value="lambda repressor-like DNA-binding domains"/>
    <property type="match status" value="1"/>
</dbReference>
<dbReference type="EMBL" id="CP019606">
    <property type="protein sequence ID" value="AQP48747.1"/>
    <property type="molecule type" value="Genomic_DNA"/>
</dbReference>
<keyword evidence="6" id="KW-1185">Reference proteome</keyword>
<keyword evidence="3" id="KW-0804">Transcription</keyword>
<dbReference type="GO" id="GO:0003700">
    <property type="term" value="F:DNA-binding transcription factor activity"/>
    <property type="evidence" value="ECO:0007669"/>
    <property type="project" value="TreeGrafter"/>
</dbReference>
<dbReference type="Proteomes" id="UP000188145">
    <property type="component" value="Chromosome"/>
</dbReference>
<evidence type="ECO:0000256" key="1">
    <source>
        <dbReference type="ARBA" id="ARBA00023015"/>
    </source>
</evidence>
<name>A0A1Q2CRL3_9ACTN</name>
<dbReference type="SMART" id="SM00354">
    <property type="entry name" value="HTH_LACI"/>
    <property type="match status" value="1"/>
</dbReference>
<evidence type="ECO:0000256" key="2">
    <source>
        <dbReference type="ARBA" id="ARBA00023125"/>
    </source>
</evidence>
<dbReference type="InterPro" id="IPR010982">
    <property type="entry name" value="Lambda_DNA-bd_dom_sf"/>
</dbReference>
<dbReference type="CDD" id="cd01392">
    <property type="entry name" value="HTH_LacI"/>
    <property type="match status" value="1"/>
</dbReference>
<dbReference type="SUPFAM" id="SSF47413">
    <property type="entry name" value="lambda repressor-like DNA-binding domains"/>
    <property type="match status" value="1"/>
</dbReference>
<dbReference type="Gene3D" id="3.40.50.2300">
    <property type="match status" value="2"/>
</dbReference>
<proteinExistence type="predicted"/>
<dbReference type="GO" id="GO:0000976">
    <property type="term" value="F:transcription cis-regulatory region binding"/>
    <property type="evidence" value="ECO:0007669"/>
    <property type="project" value="TreeGrafter"/>
</dbReference>
<dbReference type="InterPro" id="IPR046335">
    <property type="entry name" value="LacI/GalR-like_sensor"/>
</dbReference>
<dbReference type="PANTHER" id="PTHR30146">
    <property type="entry name" value="LACI-RELATED TRANSCRIPTIONAL REPRESSOR"/>
    <property type="match status" value="1"/>
</dbReference>
<dbReference type="SUPFAM" id="SSF53822">
    <property type="entry name" value="Periplasmic binding protein-like I"/>
    <property type="match status" value="1"/>
</dbReference>
<evidence type="ECO:0000313" key="6">
    <source>
        <dbReference type="Proteomes" id="UP000188145"/>
    </source>
</evidence>
<dbReference type="KEGG" id="tes:BW730_15780"/>
<dbReference type="InterPro" id="IPR000843">
    <property type="entry name" value="HTH_LacI"/>
</dbReference>
<dbReference type="PANTHER" id="PTHR30146:SF109">
    <property type="entry name" value="HTH-TYPE TRANSCRIPTIONAL REGULATOR GALS"/>
    <property type="match status" value="1"/>
</dbReference>
<protein>
    <submittedName>
        <fullName evidence="5">LacI family transcriptional regulator</fullName>
    </submittedName>
</protein>
<accession>A0A1Q2CRL3</accession>
<evidence type="ECO:0000259" key="4">
    <source>
        <dbReference type="PROSITE" id="PS50932"/>
    </source>
</evidence>
<reference evidence="6" key="1">
    <citation type="submission" date="2017-02" db="EMBL/GenBank/DDBJ databases">
        <title>Tessaracoccus aquaemaris sp. nov., isolated from the intestine of a Korean rockfish, Sebastes schlegelii, in a marine aquaculture pond.</title>
        <authorList>
            <person name="Tak E.J."/>
            <person name="Bae J.-W."/>
        </authorList>
    </citation>
    <scope>NUCLEOTIDE SEQUENCE [LARGE SCALE GENOMIC DNA]</scope>
    <source>
        <strain evidence="6">NSG39</strain>
    </source>
</reference>
<dbReference type="STRING" id="1332264.BW730_15780"/>
<dbReference type="OrthoDB" id="189006at2"/>
<dbReference type="Pfam" id="PF13377">
    <property type="entry name" value="Peripla_BP_3"/>
    <property type="match status" value="1"/>
</dbReference>
<gene>
    <name evidence="5" type="ORF">BW730_15780</name>
</gene>
<dbReference type="AlphaFoldDB" id="A0A1Q2CRL3"/>
<keyword evidence="1" id="KW-0805">Transcription regulation</keyword>
<feature type="domain" description="HTH lacI-type" evidence="4">
    <location>
        <begin position="5"/>
        <end position="58"/>
    </location>
</feature>
<dbReference type="Pfam" id="PF00356">
    <property type="entry name" value="LacI"/>
    <property type="match status" value="1"/>
</dbReference>
<evidence type="ECO:0000313" key="5">
    <source>
        <dbReference type="EMBL" id="AQP48747.1"/>
    </source>
</evidence>
<keyword evidence="2" id="KW-0238">DNA-binding</keyword>
<dbReference type="CDD" id="cd06267">
    <property type="entry name" value="PBP1_LacI_sugar_binding-like"/>
    <property type="match status" value="1"/>
</dbReference>
<evidence type="ECO:0000256" key="3">
    <source>
        <dbReference type="ARBA" id="ARBA00023163"/>
    </source>
</evidence>
<sequence>MSNRATLHEVARLAGVSLASTSRALHGSGASPAMIEKVQTAADELGYRPNAAGRSLRMKRTFQIEFAVADIGNPVYVEMMTAIHAVLAPHGYRTVVSSMGDQADSAISVLRALDDGHVDGVIISPLRVNDEFVELVRSAEVPIVAIGRSLLDHGIDSVSTDSAMGIGIAVAHLTQQGRRRIAFLNGPTDTTPGEHRQRGFDAAVSDPSFAGESLGTEVADDFTVSAGVRAAHHLLDRIDGPVDAIVAANDLLAIGVLRAARERGLSVPDDLAVTGMDDTEIGRAVLPSLTSVSLGTAERGRVAAELMLARLSESQQAPQLSTIGPELMVRESSVRSTR</sequence>